<dbReference type="AlphaFoldDB" id="A0A392TXE0"/>
<sequence length="63" mass="7150">MLVEKIVHGMEEEDCVVSQHNCDFEHTHNRPTSSVNKEEIIVDDAQIHIQNGPEGDPLLDISR</sequence>
<dbReference type="Proteomes" id="UP000265520">
    <property type="component" value="Unassembled WGS sequence"/>
</dbReference>
<keyword evidence="2" id="KW-1185">Reference proteome</keyword>
<evidence type="ECO:0000313" key="2">
    <source>
        <dbReference type="Proteomes" id="UP000265520"/>
    </source>
</evidence>
<feature type="non-terminal residue" evidence="1">
    <location>
        <position position="63"/>
    </location>
</feature>
<accession>A0A392TXE0</accession>
<organism evidence="1 2">
    <name type="scientific">Trifolium medium</name>
    <dbReference type="NCBI Taxonomy" id="97028"/>
    <lineage>
        <taxon>Eukaryota</taxon>
        <taxon>Viridiplantae</taxon>
        <taxon>Streptophyta</taxon>
        <taxon>Embryophyta</taxon>
        <taxon>Tracheophyta</taxon>
        <taxon>Spermatophyta</taxon>
        <taxon>Magnoliopsida</taxon>
        <taxon>eudicotyledons</taxon>
        <taxon>Gunneridae</taxon>
        <taxon>Pentapetalae</taxon>
        <taxon>rosids</taxon>
        <taxon>fabids</taxon>
        <taxon>Fabales</taxon>
        <taxon>Fabaceae</taxon>
        <taxon>Papilionoideae</taxon>
        <taxon>50 kb inversion clade</taxon>
        <taxon>NPAAA clade</taxon>
        <taxon>Hologalegina</taxon>
        <taxon>IRL clade</taxon>
        <taxon>Trifolieae</taxon>
        <taxon>Trifolium</taxon>
    </lineage>
</organism>
<comment type="caution">
    <text evidence="1">The sequence shown here is derived from an EMBL/GenBank/DDBJ whole genome shotgun (WGS) entry which is preliminary data.</text>
</comment>
<dbReference type="EMBL" id="LXQA010683124">
    <property type="protein sequence ID" value="MCI65813.1"/>
    <property type="molecule type" value="Genomic_DNA"/>
</dbReference>
<evidence type="ECO:0000313" key="1">
    <source>
        <dbReference type="EMBL" id="MCI65813.1"/>
    </source>
</evidence>
<reference evidence="1 2" key="1">
    <citation type="journal article" date="2018" name="Front. Plant Sci.">
        <title>Red Clover (Trifolium pratense) and Zigzag Clover (T. medium) - A Picture of Genomic Similarities and Differences.</title>
        <authorList>
            <person name="Dluhosova J."/>
            <person name="Istvanek J."/>
            <person name="Nedelnik J."/>
            <person name="Repkova J."/>
        </authorList>
    </citation>
    <scope>NUCLEOTIDE SEQUENCE [LARGE SCALE GENOMIC DNA]</scope>
    <source>
        <strain evidence="2">cv. 10/8</strain>
        <tissue evidence="1">Leaf</tissue>
    </source>
</reference>
<proteinExistence type="predicted"/>
<name>A0A392TXE0_9FABA</name>
<protein>
    <submittedName>
        <fullName evidence="1">Uncharacterized protein</fullName>
    </submittedName>
</protein>